<protein>
    <submittedName>
        <fullName evidence="1">Uncharacterized protein</fullName>
    </submittedName>
</protein>
<comment type="caution">
    <text evidence="1">The sequence shown here is derived from an EMBL/GenBank/DDBJ whole genome shotgun (WGS) entry which is preliminary data.</text>
</comment>
<reference evidence="1 2" key="1">
    <citation type="journal article" date="2018" name="Sci. Rep.">
        <title>Genomic signatures of local adaptation to the degree of environmental predictability in rotifers.</title>
        <authorList>
            <person name="Franch-Gras L."/>
            <person name="Hahn C."/>
            <person name="Garcia-Roger E.M."/>
            <person name="Carmona M.J."/>
            <person name="Serra M."/>
            <person name="Gomez A."/>
        </authorList>
    </citation>
    <scope>NUCLEOTIDE SEQUENCE [LARGE SCALE GENOMIC DNA]</scope>
    <source>
        <strain evidence="1">HYR1</strain>
    </source>
</reference>
<dbReference type="EMBL" id="REGN01001131">
    <property type="protein sequence ID" value="RNA36753.1"/>
    <property type="molecule type" value="Genomic_DNA"/>
</dbReference>
<dbReference type="AlphaFoldDB" id="A0A3M7SLT9"/>
<evidence type="ECO:0000313" key="2">
    <source>
        <dbReference type="Proteomes" id="UP000276133"/>
    </source>
</evidence>
<keyword evidence="2" id="KW-1185">Reference proteome</keyword>
<proteinExistence type="predicted"/>
<name>A0A3M7SLT9_BRAPC</name>
<accession>A0A3M7SLT9</accession>
<organism evidence="1 2">
    <name type="scientific">Brachionus plicatilis</name>
    <name type="common">Marine rotifer</name>
    <name type="synonym">Brachionus muelleri</name>
    <dbReference type="NCBI Taxonomy" id="10195"/>
    <lineage>
        <taxon>Eukaryota</taxon>
        <taxon>Metazoa</taxon>
        <taxon>Spiralia</taxon>
        <taxon>Gnathifera</taxon>
        <taxon>Rotifera</taxon>
        <taxon>Eurotatoria</taxon>
        <taxon>Monogononta</taxon>
        <taxon>Pseudotrocha</taxon>
        <taxon>Ploima</taxon>
        <taxon>Brachionidae</taxon>
        <taxon>Brachionus</taxon>
    </lineage>
</organism>
<sequence length="69" mass="8331">MLKIHRNIMYQRSELDYFQNDEILKKHDKIMGLNFNFQILLSPRKFVPKSLDKMIPIEKTLPNNNDKIL</sequence>
<dbReference type="Proteomes" id="UP000276133">
    <property type="component" value="Unassembled WGS sequence"/>
</dbReference>
<gene>
    <name evidence="1" type="ORF">BpHYR1_002267</name>
</gene>
<evidence type="ECO:0000313" key="1">
    <source>
        <dbReference type="EMBL" id="RNA36753.1"/>
    </source>
</evidence>